<dbReference type="SUPFAM" id="SSF53756">
    <property type="entry name" value="UDP-Glycosyltransferase/glycogen phosphorylase"/>
    <property type="match status" value="1"/>
</dbReference>
<evidence type="ECO:0000256" key="1">
    <source>
        <dbReference type="SAM" id="MobiDB-lite"/>
    </source>
</evidence>
<dbReference type="Pfam" id="PF00534">
    <property type="entry name" value="Glycos_transf_1"/>
    <property type="match status" value="1"/>
</dbReference>
<protein>
    <submittedName>
        <fullName evidence="3">WalN protein</fullName>
    </submittedName>
</protein>
<evidence type="ECO:0000259" key="2">
    <source>
        <dbReference type="Pfam" id="PF00534"/>
    </source>
</evidence>
<reference evidence="3 4" key="1">
    <citation type="submission" date="2019-05" db="EMBL/GenBank/DDBJ databases">
        <authorList>
            <person name="Chen C."/>
        </authorList>
    </citation>
    <scope>NUCLEOTIDE SEQUENCE [LARGE SCALE GENOMIC DNA]</scope>
    <source>
        <strain evidence="3 4">HB172198</strain>
    </source>
</reference>
<dbReference type="PANTHER" id="PTHR12526:SF636">
    <property type="entry name" value="BLL3647 PROTEIN"/>
    <property type="match status" value="1"/>
</dbReference>
<dbReference type="Proteomes" id="UP000300879">
    <property type="component" value="Chromosome"/>
</dbReference>
<feature type="domain" description="Glycosyl transferase family 1" evidence="2">
    <location>
        <begin position="203"/>
        <end position="369"/>
    </location>
</feature>
<gene>
    <name evidence="3" type="ORF">E6C60_1190</name>
</gene>
<dbReference type="OrthoDB" id="2547319at2"/>
<name>A0A4P8XHW8_9BACL</name>
<dbReference type="CDD" id="cd03801">
    <property type="entry name" value="GT4_PimA-like"/>
    <property type="match status" value="1"/>
</dbReference>
<evidence type="ECO:0000313" key="3">
    <source>
        <dbReference type="EMBL" id="QCT01908.1"/>
    </source>
</evidence>
<keyword evidence="4" id="KW-1185">Reference proteome</keyword>
<dbReference type="GO" id="GO:0016757">
    <property type="term" value="F:glycosyltransferase activity"/>
    <property type="evidence" value="ECO:0007669"/>
    <property type="project" value="TreeGrafter"/>
</dbReference>
<feature type="compositionally biased region" description="Basic residues" evidence="1">
    <location>
        <begin position="415"/>
        <end position="436"/>
    </location>
</feature>
<sequence length="462" mass="51298">MVMSSKPKLLLFSHLSNPDSITGAEKLLLFFCRELLPYFDCVLVAPGEGRLTALARESGVPVRIWPLPLLYSVYTPSPQLKEEARRMRTKPVYRRLVRWMAKEAPDLILTNTCVHYLPAAAGKALGIPVIWKLNEVMMDNGFLQESAALIDTFSDWILGISQSVVQCFSEPVRSSKCFVLYPSWNEEELQPAAWTELREQRRAALGVDAGMPLIGVVSSFLVPNKGIADFVEMGIALKERNPQARFWIVGSVLQEEYYAQLQARITEAGAAERFLITGSQEQLEPVYSALDILVVPSRVPEGFGLTALEGMVHGKPVVAYAHGGLKELLEAAGSPALLAEPGNPGALADAVQGLLEDAASCRALGESSRGNVLGIFGPQMYRMRLQELISRWVLERPLGFQKGAERRKSSARAVPVKRGRSRRSLRVRAKARRRRLTAAPSRTRSRHKSLSRTDKRSRLRRG</sequence>
<dbReference type="PANTHER" id="PTHR12526">
    <property type="entry name" value="GLYCOSYLTRANSFERASE"/>
    <property type="match status" value="1"/>
</dbReference>
<organism evidence="3 4">
    <name type="scientific">Paenibacillus algicola</name>
    <dbReference type="NCBI Taxonomy" id="2565926"/>
    <lineage>
        <taxon>Bacteria</taxon>
        <taxon>Bacillati</taxon>
        <taxon>Bacillota</taxon>
        <taxon>Bacilli</taxon>
        <taxon>Bacillales</taxon>
        <taxon>Paenibacillaceae</taxon>
        <taxon>Paenibacillus</taxon>
    </lineage>
</organism>
<evidence type="ECO:0000313" key="4">
    <source>
        <dbReference type="Proteomes" id="UP000300879"/>
    </source>
</evidence>
<dbReference type="KEGG" id="palo:E6C60_1190"/>
<dbReference type="Gene3D" id="3.40.50.2000">
    <property type="entry name" value="Glycogen Phosphorylase B"/>
    <property type="match status" value="2"/>
</dbReference>
<accession>A0A4P8XHW8</accession>
<feature type="region of interest" description="Disordered" evidence="1">
    <location>
        <begin position="405"/>
        <end position="462"/>
    </location>
</feature>
<dbReference type="AlphaFoldDB" id="A0A4P8XHW8"/>
<dbReference type="InterPro" id="IPR001296">
    <property type="entry name" value="Glyco_trans_1"/>
</dbReference>
<dbReference type="EMBL" id="CP040396">
    <property type="protein sequence ID" value="QCT01908.1"/>
    <property type="molecule type" value="Genomic_DNA"/>
</dbReference>
<proteinExistence type="predicted"/>